<accession>A0A067XSB3</accession>
<dbReference type="PRINTS" id="PR00395">
    <property type="entry name" value="RIBOSOMALS2"/>
</dbReference>
<comment type="subcellular location">
    <subcellularLocation>
        <location evidence="2">Plastid</location>
        <location evidence="2">Chloroplast</location>
    </subcellularLocation>
</comment>
<dbReference type="EMBL" id="KF113415">
    <property type="protein sequence ID" value="AGT55021.1"/>
    <property type="molecule type" value="mRNA"/>
</dbReference>
<dbReference type="InterPro" id="IPR001865">
    <property type="entry name" value="Ribosomal_uS2"/>
</dbReference>
<sequence>MSFANFIESYGHLGIHRRNWKPAMFPYIFEKEAACLKFDLVQTQTALTKASFEIQKFADANKNSKILIIGTSLESKEVIRHCSSFSDRFFYVTHKWKGGTISNWQETKKRINRLVEETTLSKSGGKAYLKALRRREELEEQVAGLKGLEHIPEMVIFTDPTYDNHALKECHHRGLKVVALVDTDCDLEMIDYPIPTNTRCSGAIQEALQILLDIHPSHFRNRDLSHWAYRALGAKNKNGEFI</sequence>
<keyword evidence="2 3" id="KW-0689">Ribosomal protein</keyword>
<dbReference type="Gene3D" id="3.40.50.10490">
    <property type="entry name" value="Glucose-6-phosphate isomerase like protein, domain 1"/>
    <property type="match status" value="1"/>
</dbReference>
<organism evidence="3">
    <name type="scientific">Karlodinium veneficum</name>
    <name type="common">Dinoflagellate</name>
    <name type="synonym">Karlodinium micrum</name>
    <dbReference type="NCBI Taxonomy" id="407301"/>
    <lineage>
        <taxon>Eukaryota</taxon>
        <taxon>Sar</taxon>
        <taxon>Alveolata</taxon>
        <taxon>Dinophyceae</taxon>
        <taxon>Gymnodiniales</taxon>
        <taxon>Kareniaceae</taxon>
        <taxon>Karlodinium</taxon>
    </lineage>
</organism>
<dbReference type="Pfam" id="PF00318">
    <property type="entry name" value="Ribosomal_S2"/>
    <property type="match status" value="1"/>
</dbReference>
<keyword evidence="3" id="KW-0934">Plastid</keyword>
<dbReference type="GO" id="GO:0006412">
    <property type="term" value="P:translation"/>
    <property type="evidence" value="ECO:0007669"/>
    <property type="project" value="UniProtKB-UniRule"/>
</dbReference>
<dbReference type="InterPro" id="IPR005706">
    <property type="entry name" value="Ribosomal_uS2_bac/mit/plastid"/>
</dbReference>
<gene>
    <name evidence="2 3" type="primary">rps2</name>
</gene>
<dbReference type="GO" id="GO:0005763">
    <property type="term" value="C:mitochondrial small ribosomal subunit"/>
    <property type="evidence" value="ECO:0007669"/>
    <property type="project" value="TreeGrafter"/>
</dbReference>
<dbReference type="NCBIfam" id="TIGR01011">
    <property type="entry name" value="rpsB_bact"/>
    <property type="match status" value="1"/>
</dbReference>
<dbReference type="SUPFAM" id="SSF52313">
    <property type="entry name" value="Ribosomal protein S2"/>
    <property type="match status" value="1"/>
</dbReference>
<dbReference type="PANTHER" id="PTHR12534:SF0">
    <property type="entry name" value="SMALL RIBOSOMAL SUBUNIT PROTEIN US2M"/>
    <property type="match status" value="1"/>
</dbReference>
<dbReference type="AlphaFoldDB" id="A0A067XSB3"/>
<keyword evidence="2" id="KW-0687">Ribonucleoprotein</keyword>
<dbReference type="InterPro" id="IPR023591">
    <property type="entry name" value="Ribosomal_uS2_flav_dom_sf"/>
</dbReference>
<evidence type="ECO:0000256" key="1">
    <source>
        <dbReference type="ARBA" id="ARBA00006242"/>
    </source>
</evidence>
<reference evidence="3" key="1">
    <citation type="journal article" date="2014" name="Mol. Biol. Evol.">
        <title>Genome-wide transcript profiling reveals the coevolution of plastid gene sequences and transcript processing pathways in the fucoxanthin dinoflagellate Karlodinium veneficum.</title>
        <authorList>
            <person name="Richardson E."/>
            <person name="Dorrell R.G."/>
            <person name="Howe C.J."/>
        </authorList>
    </citation>
    <scope>NUCLEOTIDE SEQUENCE</scope>
    <source>
        <strain evidence="3">UIO297</strain>
    </source>
</reference>
<dbReference type="CDD" id="cd01425">
    <property type="entry name" value="RPS2"/>
    <property type="match status" value="1"/>
</dbReference>
<dbReference type="PANTHER" id="PTHR12534">
    <property type="entry name" value="30S RIBOSOMAL PROTEIN S2 PROKARYOTIC AND ORGANELLAR"/>
    <property type="match status" value="1"/>
</dbReference>
<evidence type="ECO:0000256" key="2">
    <source>
        <dbReference type="HAMAP-Rule" id="MF_00291"/>
    </source>
</evidence>
<evidence type="ECO:0000313" key="3">
    <source>
        <dbReference type="EMBL" id="AGT55021.1"/>
    </source>
</evidence>
<comment type="similarity">
    <text evidence="1 2">Belongs to the universal ribosomal protein uS2 family.</text>
</comment>
<dbReference type="GO" id="GO:0003735">
    <property type="term" value="F:structural constituent of ribosome"/>
    <property type="evidence" value="ECO:0007669"/>
    <property type="project" value="InterPro"/>
</dbReference>
<proteinExistence type="evidence at transcript level"/>
<geneLocation type="chloroplast" evidence="3"/>
<keyword evidence="3" id="KW-0150">Chloroplast</keyword>
<dbReference type="GO" id="GO:0009507">
    <property type="term" value="C:chloroplast"/>
    <property type="evidence" value="ECO:0007669"/>
    <property type="project" value="UniProtKB-SubCell"/>
</dbReference>
<name>A0A067XSB3_KARVE</name>
<protein>
    <recommendedName>
        <fullName evidence="2">Small ribosomal subunit protein uS2c</fullName>
    </recommendedName>
</protein>
<dbReference type="Gene3D" id="1.10.287.610">
    <property type="entry name" value="Helix hairpin bin"/>
    <property type="match status" value="1"/>
</dbReference>
<dbReference type="HAMAP" id="MF_00291_B">
    <property type="entry name" value="Ribosomal_uS2_B"/>
    <property type="match status" value="1"/>
</dbReference>